<dbReference type="GO" id="GO:1902600">
    <property type="term" value="P:proton transmembrane transport"/>
    <property type="evidence" value="ECO:0007669"/>
    <property type="project" value="InterPro"/>
</dbReference>
<evidence type="ECO:0000256" key="2">
    <source>
        <dbReference type="ARBA" id="ARBA00022692"/>
    </source>
</evidence>
<dbReference type="SUPFAM" id="SSF55804">
    <property type="entry name" value="Phoshotransferase/anion transport protein"/>
    <property type="match status" value="1"/>
</dbReference>
<protein>
    <recommendedName>
        <fullName evidence="6">PTS EIIA type-2 domain-containing protein</fullName>
    </recommendedName>
</protein>
<name>A0A2G6KC19_9BACT</name>
<evidence type="ECO:0000256" key="1">
    <source>
        <dbReference type="ARBA" id="ARBA00004141"/>
    </source>
</evidence>
<evidence type="ECO:0000259" key="6">
    <source>
        <dbReference type="PROSITE" id="PS51094"/>
    </source>
</evidence>
<feature type="transmembrane region" description="Helical" evidence="5">
    <location>
        <begin position="204"/>
        <end position="222"/>
    </location>
</feature>
<dbReference type="CDD" id="cd00211">
    <property type="entry name" value="PTS_IIA_fru"/>
    <property type="match status" value="1"/>
</dbReference>
<feature type="transmembrane region" description="Helical" evidence="5">
    <location>
        <begin position="6"/>
        <end position="24"/>
    </location>
</feature>
<dbReference type="InterPro" id="IPR038770">
    <property type="entry name" value="Na+/solute_symporter_sf"/>
</dbReference>
<comment type="caution">
    <text evidence="7">The sequence shown here is derived from an EMBL/GenBank/DDBJ whole genome shotgun (WGS) entry which is preliminary data.</text>
</comment>
<evidence type="ECO:0000313" key="8">
    <source>
        <dbReference type="Proteomes" id="UP000230821"/>
    </source>
</evidence>
<reference evidence="7 8" key="1">
    <citation type="submission" date="2017-10" db="EMBL/GenBank/DDBJ databases">
        <title>Novel microbial diversity and functional potential in the marine mammal oral microbiome.</title>
        <authorList>
            <person name="Dudek N.K."/>
            <person name="Sun C.L."/>
            <person name="Burstein D."/>
            <person name="Kantor R.S."/>
            <person name="Aliaga Goltsman D.S."/>
            <person name="Bik E.M."/>
            <person name="Thomas B.C."/>
            <person name="Banfield J.F."/>
            <person name="Relman D.A."/>
        </authorList>
    </citation>
    <scope>NUCLEOTIDE SEQUENCE [LARGE SCALE GENOMIC DNA]</scope>
    <source>
        <strain evidence="7">DOLJORAL78_47_16</strain>
    </source>
</reference>
<dbReference type="Gene3D" id="3.40.930.10">
    <property type="entry name" value="Mannitol-specific EII, Chain A"/>
    <property type="match status" value="1"/>
</dbReference>
<dbReference type="PANTHER" id="PTHR43021">
    <property type="entry name" value="NA(+)/H(+) ANTIPORTER-RELATED"/>
    <property type="match status" value="1"/>
</dbReference>
<feature type="transmembrane region" description="Helical" evidence="5">
    <location>
        <begin position="63"/>
        <end position="83"/>
    </location>
</feature>
<dbReference type="InterPro" id="IPR016152">
    <property type="entry name" value="PTrfase/Anion_transptr"/>
</dbReference>
<dbReference type="PANTHER" id="PTHR43021:SF2">
    <property type="entry name" value="CATION_H+ EXCHANGER DOMAIN-CONTAINING PROTEIN"/>
    <property type="match status" value="1"/>
</dbReference>
<dbReference type="PROSITE" id="PS51094">
    <property type="entry name" value="PTS_EIIA_TYPE_2"/>
    <property type="match status" value="1"/>
</dbReference>
<dbReference type="Gene3D" id="1.20.1530.20">
    <property type="match status" value="1"/>
</dbReference>
<dbReference type="AlphaFoldDB" id="A0A2G6KC19"/>
<evidence type="ECO:0000256" key="4">
    <source>
        <dbReference type="ARBA" id="ARBA00023136"/>
    </source>
</evidence>
<feature type="transmembrane region" description="Helical" evidence="5">
    <location>
        <begin position="126"/>
        <end position="147"/>
    </location>
</feature>
<dbReference type="Proteomes" id="UP000230821">
    <property type="component" value="Unassembled WGS sequence"/>
</dbReference>
<dbReference type="InterPro" id="IPR006153">
    <property type="entry name" value="Cation/H_exchanger_TM"/>
</dbReference>
<evidence type="ECO:0000256" key="3">
    <source>
        <dbReference type="ARBA" id="ARBA00022989"/>
    </source>
</evidence>
<keyword evidence="4 5" id="KW-0472">Membrane</keyword>
<dbReference type="Pfam" id="PF00359">
    <property type="entry name" value="PTS_EIIA_2"/>
    <property type="match status" value="1"/>
</dbReference>
<comment type="subcellular location">
    <subcellularLocation>
        <location evidence="1">Membrane</location>
        <topology evidence="1">Multi-pass membrane protein</topology>
    </subcellularLocation>
</comment>
<dbReference type="EMBL" id="PDSK01000102">
    <property type="protein sequence ID" value="PIE33207.1"/>
    <property type="molecule type" value="Genomic_DNA"/>
</dbReference>
<proteinExistence type="predicted"/>
<feature type="transmembrane region" description="Helical" evidence="5">
    <location>
        <begin position="284"/>
        <end position="304"/>
    </location>
</feature>
<feature type="transmembrane region" description="Helical" evidence="5">
    <location>
        <begin position="36"/>
        <end position="57"/>
    </location>
</feature>
<sequence length="624" mass="69133">MDHLGSLHIQILSFGLLIIVAHFMGKLTRYLNFGELIGQLLGGILVNPYLLNVVHISGEEYTLAFQNFYFFTFIFLSIVAFSLGEELHIEKLKGVGIRGVTICVVQITFTLVLVTGGFLLVGYDPFLALILGSIGLATSHAVTFIITNKLHIEGELQEVLANIIVLDDLIEVIMFSLVVQFAIGKQKGREVPLAEAVIHAFNEVGLALLLGLITFLLLKFLIREVERPYKFDGEGKESGKESRSFDLIWNIFHEHPSPSLEVMFVVVGLLSISVSIAMKAHLPFILVTMVTGMCISNFHTPLLFKSLKMEEISPFFNLMFFALIGANIRIDAIRFGTIEFVGLYILTRSVGKLLGTHLGTILAKQDLKIRRCLPKLMLPQAGVAAVEATYVALVLENGDDVLNVILPSLIFFEIVGVILSEKTLHQWKSWIIGEEEFMQRPSAAENVPVLKQGTNIHLSTALSGDLIKIPLDSTTKEGVILELLEVLKHAGKITNIQAVFQDIMDRERLMSTGIGDGIAIPHGKTSGTDEVLCVFGLKPQGVDFKSLDEQPADIFFLILSPYDDAGIHLKFLSTISGILQSEDNRRHIREFSSSQDAIAFFAMLDQPQDHEEGSRPPEQEIEKI</sequence>
<accession>A0A2G6KC19</accession>
<gene>
    <name evidence="7" type="ORF">CSA56_12865</name>
</gene>
<keyword evidence="2 5" id="KW-0812">Transmembrane</keyword>
<dbReference type="InterPro" id="IPR002178">
    <property type="entry name" value="PTS_EIIA_type-2_dom"/>
</dbReference>
<evidence type="ECO:0000256" key="5">
    <source>
        <dbReference type="SAM" id="Phobius"/>
    </source>
</evidence>
<feature type="transmembrane region" description="Helical" evidence="5">
    <location>
        <begin position="159"/>
        <end position="184"/>
    </location>
</feature>
<dbReference type="PROSITE" id="PS00372">
    <property type="entry name" value="PTS_EIIA_TYPE_2_HIS"/>
    <property type="match status" value="1"/>
</dbReference>
<dbReference type="GO" id="GO:0015297">
    <property type="term" value="F:antiporter activity"/>
    <property type="evidence" value="ECO:0007669"/>
    <property type="project" value="InterPro"/>
</dbReference>
<dbReference type="GO" id="GO:0016020">
    <property type="term" value="C:membrane"/>
    <property type="evidence" value="ECO:0007669"/>
    <property type="project" value="UniProtKB-SubCell"/>
</dbReference>
<keyword evidence="3 5" id="KW-1133">Transmembrane helix</keyword>
<organism evidence="7 8">
    <name type="scientific">candidate division KSB3 bacterium</name>
    <dbReference type="NCBI Taxonomy" id="2044937"/>
    <lineage>
        <taxon>Bacteria</taxon>
        <taxon>candidate division KSB3</taxon>
    </lineage>
</organism>
<dbReference type="Pfam" id="PF00999">
    <property type="entry name" value="Na_H_Exchanger"/>
    <property type="match status" value="1"/>
</dbReference>
<feature type="transmembrane region" description="Helical" evidence="5">
    <location>
        <begin position="95"/>
        <end position="120"/>
    </location>
</feature>
<feature type="domain" description="PTS EIIA type-2" evidence="6">
    <location>
        <begin position="460"/>
        <end position="607"/>
    </location>
</feature>
<evidence type="ECO:0000313" key="7">
    <source>
        <dbReference type="EMBL" id="PIE33207.1"/>
    </source>
</evidence>